<dbReference type="SUPFAM" id="SSF103473">
    <property type="entry name" value="MFS general substrate transporter"/>
    <property type="match status" value="1"/>
</dbReference>
<evidence type="ECO:0000313" key="2">
    <source>
        <dbReference type="EMBL" id="OWF39998.1"/>
    </source>
</evidence>
<dbReference type="AlphaFoldDB" id="A0A210PU42"/>
<dbReference type="Proteomes" id="UP000242188">
    <property type="component" value="Unassembled WGS sequence"/>
</dbReference>
<evidence type="ECO:0000313" key="3">
    <source>
        <dbReference type="Proteomes" id="UP000242188"/>
    </source>
</evidence>
<protein>
    <submittedName>
        <fullName evidence="2">Uncharacterized protein</fullName>
    </submittedName>
</protein>
<keyword evidence="3" id="KW-1185">Reference proteome</keyword>
<sequence>MSATTFSIPVYLMMAYCPNIPPLVLTVSIGIVYTFDVIIMWQVTINLLPPAVFGTGAGVAVFMMRFSIGLTNLSVGTIVENKESLGHQIQIHAYQDALLLMTGLSVMAVLSGVLLNIIDIRRGDGVNRRFMKEKVKGLDTSVLILDDKLNKRYDAEGNSNLALEEYNQ</sequence>
<keyword evidence="1" id="KW-1133">Transmembrane helix</keyword>
<proteinExistence type="predicted"/>
<accession>A0A210PU42</accession>
<dbReference type="EMBL" id="NEDP02005493">
    <property type="protein sequence ID" value="OWF39998.1"/>
    <property type="molecule type" value="Genomic_DNA"/>
</dbReference>
<feature type="transmembrane region" description="Helical" evidence="1">
    <location>
        <begin position="98"/>
        <end position="118"/>
    </location>
</feature>
<keyword evidence="1" id="KW-0472">Membrane</keyword>
<comment type="caution">
    <text evidence="2">The sequence shown here is derived from an EMBL/GenBank/DDBJ whole genome shotgun (WGS) entry which is preliminary data.</text>
</comment>
<dbReference type="OrthoDB" id="424834at2759"/>
<reference evidence="2 3" key="1">
    <citation type="journal article" date="2017" name="Nat. Ecol. Evol.">
        <title>Scallop genome provides insights into evolution of bilaterian karyotype and development.</title>
        <authorList>
            <person name="Wang S."/>
            <person name="Zhang J."/>
            <person name="Jiao W."/>
            <person name="Li J."/>
            <person name="Xun X."/>
            <person name="Sun Y."/>
            <person name="Guo X."/>
            <person name="Huan P."/>
            <person name="Dong B."/>
            <person name="Zhang L."/>
            <person name="Hu X."/>
            <person name="Sun X."/>
            <person name="Wang J."/>
            <person name="Zhao C."/>
            <person name="Wang Y."/>
            <person name="Wang D."/>
            <person name="Huang X."/>
            <person name="Wang R."/>
            <person name="Lv J."/>
            <person name="Li Y."/>
            <person name="Zhang Z."/>
            <person name="Liu B."/>
            <person name="Lu W."/>
            <person name="Hui Y."/>
            <person name="Liang J."/>
            <person name="Zhou Z."/>
            <person name="Hou R."/>
            <person name="Li X."/>
            <person name="Liu Y."/>
            <person name="Li H."/>
            <person name="Ning X."/>
            <person name="Lin Y."/>
            <person name="Zhao L."/>
            <person name="Xing Q."/>
            <person name="Dou J."/>
            <person name="Li Y."/>
            <person name="Mao J."/>
            <person name="Guo H."/>
            <person name="Dou H."/>
            <person name="Li T."/>
            <person name="Mu C."/>
            <person name="Jiang W."/>
            <person name="Fu Q."/>
            <person name="Fu X."/>
            <person name="Miao Y."/>
            <person name="Liu J."/>
            <person name="Yu Q."/>
            <person name="Li R."/>
            <person name="Liao H."/>
            <person name="Li X."/>
            <person name="Kong Y."/>
            <person name="Jiang Z."/>
            <person name="Chourrout D."/>
            <person name="Li R."/>
            <person name="Bao Z."/>
        </authorList>
    </citation>
    <scope>NUCLEOTIDE SEQUENCE [LARGE SCALE GENOMIC DNA]</scope>
    <source>
        <strain evidence="2 3">PY_sf001</strain>
    </source>
</reference>
<gene>
    <name evidence="2" type="ORF">KP79_PYT19687</name>
</gene>
<dbReference type="InterPro" id="IPR036259">
    <property type="entry name" value="MFS_trans_sf"/>
</dbReference>
<feature type="transmembrane region" description="Helical" evidence="1">
    <location>
        <begin position="20"/>
        <end position="39"/>
    </location>
</feature>
<organism evidence="2 3">
    <name type="scientific">Mizuhopecten yessoensis</name>
    <name type="common">Japanese scallop</name>
    <name type="synonym">Patinopecten yessoensis</name>
    <dbReference type="NCBI Taxonomy" id="6573"/>
    <lineage>
        <taxon>Eukaryota</taxon>
        <taxon>Metazoa</taxon>
        <taxon>Spiralia</taxon>
        <taxon>Lophotrochozoa</taxon>
        <taxon>Mollusca</taxon>
        <taxon>Bivalvia</taxon>
        <taxon>Autobranchia</taxon>
        <taxon>Pteriomorphia</taxon>
        <taxon>Pectinida</taxon>
        <taxon>Pectinoidea</taxon>
        <taxon>Pectinidae</taxon>
        <taxon>Mizuhopecten</taxon>
    </lineage>
</organism>
<feature type="transmembrane region" description="Helical" evidence="1">
    <location>
        <begin position="51"/>
        <end position="78"/>
    </location>
</feature>
<keyword evidence="1" id="KW-0812">Transmembrane</keyword>
<name>A0A210PU42_MIZYE</name>
<evidence type="ECO:0000256" key="1">
    <source>
        <dbReference type="SAM" id="Phobius"/>
    </source>
</evidence>